<evidence type="ECO:0008006" key="4">
    <source>
        <dbReference type="Google" id="ProtNLM"/>
    </source>
</evidence>
<comment type="caution">
    <text evidence="2">The sequence shown here is derived from an EMBL/GenBank/DDBJ whole genome shotgun (WGS) entry which is preliminary data.</text>
</comment>
<dbReference type="Proteomes" id="UP001189429">
    <property type="component" value="Unassembled WGS sequence"/>
</dbReference>
<dbReference type="EMBL" id="CAUYUJ010012388">
    <property type="protein sequence ID" value="CAK0833860.1"/>
    <property type="molecule type" value="Genomic_DNA"/>
</dbReference>
<evidence type="ECO:0000256" key="1">
    <source>
        <dbReference type="SAM" id="MobiDB-lite"/>
    </source>
</evidence>
<sequence>MQRDRYQEELGEELADRMAETDAEQRTLDELNAHVASAIQHAAEACLSTLPAARHRPWISSATLELITSRSDARKNGDYTREKQPPGTIKASAKTDRNKWLDDLPAPGDWAEVRKLREASQAKQGRTRAATGAPVDSDQRAGTLAEYCRT</sequence>
<evidence type="ECO:0000313" key="3">
    <source>
        <dbReference type="Proteomes" id="UP001189429"/>
    </source>
</evidence>
<proteinExistence type="predicted"/>
<feature type="region of interest" description="Disordered" evidence="1">
    <location>
        <begin position="117"/>
        <end position="150"/>
    </location>
</feature>
<gene>
    <name evidence="2" type="ORF">PCOR1329_LOCUS31431</name>
</gene>
<accession>A0ABN9SPP6</accession>
<name>A0ABN9SPP6_9DINO</name>
<feature type="region of interest" description="Disordered" evidence="1">
    <location>
        <begin position="69"/>
        <end position="93"/>
    </location>
</feature>
<feature type="non-terminal residue" evidence="2">
    <location>
        <position position="150"/>
    </location>
</feature>
<reference evidence="2" key="1">
    <citation type="submission" date="2023-10" db="EMBL/GenBank/DDBJ databases">
        <authorList>
            <person name="Chen Y."/>
            <person name="Shah S."/>
            <person name="Dougan E. K."/>
            <person name="Thang M."/>
            <person name="Chan C."/>
        </authorList>
    </citation>
    <scope>NUCLEOTIDE SEQUENCE [LARGE SCALE GENOMIC DNA]</scope>
</reference>
<evidence type="ECO:0000313" key="2">
    <source>
        <dbReference type="EMBL" id="CAK0833860.1"/>
    </source>
</evidence>
<feature type="compositionally biased region" description="Basic and acidic residues" evidence="1">
    <location>
        <begin position="71"/>
        <end position="84"/>
    </location>
</feature>
<keyword evidence="3" id="KW-1185">Reference proteome</keyword>
<organism evidence="2 3">
    <name type="scientific">Prorocentrum cordatum</name>
    <dbReference type="NCBI Taxonomy" id="2364126"/>
    <lineage>
        <taxon>Eukaryota</taxon>
        <taxon>Sar</taxon>
        <taxon>Alveolata</taxon>
        <taxon>Dinophyceae</taxon>
        <taxon>Prorocentrales</taxon>
        <taxon>Prorocentraceae</taxon>
        <taxon>Prorocentrum</taxon>
    </lineage>
</organism>
<protein>
    <recommendedName>
        <fullName evidence="4">Ribosome biogenesis regulatory protein</fullName>
    </recommendedName>
</protein>